<reference evidence="9" key="1">
    <citation type="submission" date="2016-10" db="EMBL/GenBank/DDBJ databases">
        <authorList>
            <person name="Varghese N."/>
            <person name="Submissions S."/>
        </authorList>
    </citation>
    <scope>NUCLEOTIDE SEQUENCE [LARGE SCALE GENOMIC DNA]</scope>
    <source>
        <strain evidence="9">DSM 5918</strain>
    </source>
</reference>
<keyword evidence="2" id="KW-1003">Cell membrane</keyword>
<dbReference type="Gene3D" id="1.10.3730.20">
    <property type="match status" value="2"/>
</dbReference>
<keyword evidence="5 6" id="KW-0472">Membrane</keyword>
<feature type="domain" description="EamA" evidence="7">
    <location>
        <begin position="164"/>
        <end position="297"/>
    </location>
</feature>
<evidence type="ECO:0000256" key="2">
    <source>
        <dbReference type="ARBA" id="ARBA00022475"/>
    </source>
</evidence>
<accession>A0A1I3Y8Z9</accession>
<dbReference type="GO" id="GO:0005886">
    <property type="term" value="C:plasma membrane"/>
    <property type="evidence" value="ECO:0007669"/>
    <property type="project" value="UniProtKB-SubCell"/>
</dbReference>
<dbReference type="InterPro" id="IPR000620">
    <property type="entry name" value="EamA_dom"/>
</dbReference>
<feature type="transmembrane region" description="Helical" evidence="6">
    <location>
        <begin position="138"/>
        <end position="157"/>
    </location>
</feature>
<feature type="transmembrane region" description="Helical" evidence="6">
    <location>
        <begin position="106"/>
        <end position="126"/>
    </location>
</feature>
<protein>
    <submittedName>
        <fullName evidence="8">Threonine/homoserine efflux transporter RhtA</fullName>
    </submittedName>
</protein>
<comment type="subcellular location">
    <subcellularLocation>
        <location evidence="1">Cell membrane</location>
        <topology evidence="1">Multi-pass membrane protein</topology>
    </subcellularLocation>
</comment>
<dbReference type="InterPro" id="IPR050638">
    <property type="entry name" value="AA-Vitamin_Transporters"/>
</dbReference>
<dbReference type="EMBL" id="FORX01000019">
    <property type="protein sequence ID" value="SFK28180.1"/>
    <property type="molecule type" value="Genomic_DNA"/>
</dbReference>
<feature type="domain" description="EamA" evidence="7">
    <location>
        <begin position="20"/>
        <end position="149"/>
    </location>
</feature>
<evidence type="ECO:0000256" key="3">
    <source>
        <dbReference type="ARBA" id="ARBA00022692"/>
    </source>
</evidence>
<keyword evidence="4 6" id="KW-1133">Transmembrane helix</keyword>
<evidence type="ECO:0000256" key="1">
    <source>
        <dbReference type="ARBA" id="ARBA00004651"/>
    </source>
</evidence>
<dbReference type="PANTHER" id="PTHR32322">
    <property type="entry name" value="INNER MEMBRANE TRANSPORTER"/>
    <property type="match status" value="1"/>
</dbReference>
<evidence type="ECO:0000256" key="5">
    <source>
        <dbReference type="ARBA" id="ARBA00023136"/>
    </source>
</evidence>
<evidence type="ECO:0000256" key="6">
    <source>
        <dbReference type="SAM" id="Phobius"/>
    </source>
</evidence>
<organism evidence="8 9">
    <name type="scientific">Desulfomicrobium apsheronum</name>
    <dbReference type="NCBI Taxonomy" id="52560"/>
    <lineage>
        <taxon>Bacteria</taxon>
        <taxon>Pseudomonadati</taxon>
        <taxon>Thermodesulfobacteriota</taxon>
        <taxon>Desulfovibrionia</taxon>
        <taxon>Desulfovibrionales</taxon>
        <taxon>Desulfomicrobiaceae</taxon>
        <taxon>Desulfomicrobium</taxon>
    </lineage>
</organism>
<feature type="transmembrane region" description="Helical" evidence="6">
    <location>
        <begin position="46"/>
        <end position="64"/>
    </location>
</feature>
<dbReference type="Proteomes" id="UP000198635">
    <property type="component" value="Unassembled WGS sequence"/>
</dbReference>
<dbReference type="RefSeq" id="WP_092377801.1">
    <property type="nucleotide sequence ID" value="NZ_FORX01000019.1"/>
</dbReference>
<feature type="transmembrane region" description="Helical" evidence="6">
    <location>
        <begin position="169"/>
        <end position="185"/>
    </location>
</feature>
<dbReference type="AlphaFoldDB" id="A0A1I3Y8Z9"/>
<sequence>MKSESISLTAVNPIALLPRLAVVGAVVLWGASFSTMRIALQDLHPLSVMWLRMIIALACILPLYRTVSLSAYRKGDWKLLLAAVVFQPCLYFWLESAALGLTSSAQAGIISASVPLLVAVAAWVILKEPLSTRVLGGLLLSVAGVAVLTLGGEATVAAPSPLLGNSMEFLAMVCAAANMIIIRILGRRYDAWTLTVMQVVTGCLFFSPGIVHLMDVPAGTFDIQLVLILVFLGAGVTLGAFSLYNWAITRMPASTASAHINLIPVVAVGCGFVFLGETMNPLQMAAACVVLFSVLMTQKS</sequence>
<feature type="transmembrane region" description="Helical" evidence="6">
    <location>
        <begin position="223"/>
        <end position="244"/>
    </location>
</feature>
<dbReference type="STRING" id="52560.SAMN04488082_11930"/>
<feature type="transmembrane region" description="Helical" evidence="6">
    <location>
        <begin position="256"/>
        <end position="275"/>
    </location>
</feature>
<evidence type="ECO:0000259" key="7">
    <source>
        <dbReference type="Pfam" id="PF00892"/>
    </source>
</evidence>
<keyword evidence="3 6" id="KW-0812">Transmembrane</keyword>
<feature type="transmembrane region" description="Helical" evidence="6">
    <location>
        <begin position="76"/>
        <end position="94"/>
    </location>
</feature>
<dbReference type="Pfam" id="PF00892">
    <property type="entry name" value="EamA"/>
    <property type="match status" value="2"/>
</dbReference>
<name>A0A1I3Y8Z9_9BACT</name>
<feature type="transmembrane region" description="Helical" evidence="6">
    <location>
        <begin position="20"/>
        <end position="40"/>
    </location>
</feature>
<dbReference type="PANTHER" id="PTHR32322:SF18">
    <property type="entry name" value="S-ADENOSYLMETHIONINE_S-ADENOSYLHOMOCYSTEINE TRANSPORTER"/>
    <property type="match status" value="1"/>
</dbReference>
<feature type="transmembrane region" description="Helical" evidence="6">
    <location>
        <begin position="192"/>
        <end position="211"/>
    </location>
</feature>
<keyword evidence="9" id="KW-1185">Reference proteome</keyword>
<gene>
    <name evidence="8" type="ORF">SAMN04488082_11930</name>
</gene>
<dbReference type="InterPro" id="IPR037185">
    <property type="entry name" value="EmrE-like"/>
</dbReference>
<evidence type="ECO:0000313" key="8">
    <source>
        <dbReference type="EMBL" id="SFK28180.1"/>
    </source>
</evidence>
<evidence type="ECO:0000313" key="9">
    <source>
        <dbReference type="Proteomes" id="UP000198635"/>
    </source>
</evidence>
<proteinExistence type="predicted"/>
<dbReference type="SUPFAM" id="SSF103481">
    <property type="entry name" value="Multidrug resistance efflux transporter EmrE"/>
    <property type="match status" value="2"/>
</dbReference>
<dbReference type="OrthoDB" id="5416392at2"/>
<evidence type="ECO:0000256" key="4">
    <source>
        <dbReference type="ARBA" id="ARBA00022989"/>
    </source>
</evidence>